<evidence type="ECO:0000256" key="1">
    <source>
        <dbReference type="SAM" id="Phobius"/>
    </source>
</evidence>
<dbReference type="InterPro" id="IPR014509">
    <property type="entry name" value="YjdF-like"/>
</dbReference>
<dbReference type="STRING" id="1291052.FC18_GL000943"/>
<organism evidence="2 3">
    <name type="scientific">Lacticaseibacillus sharpeae JCM 1186 = DSM 20505</name>
    <dbReference type="NCBI Taxonomy" id="1291052"/>
    <lineage>
        <taxon>Bacteria</taxon>
        <taxon>Bacillati</taxon>
        <taxon>Bacillota</taxon>
        <taxon>Bacilli</taxon>
        <taxon>Lactobacillales</taxon>
        <taxon>Lactobacillaceae</taxon>
        <taxon>Lacticaseibacillus</taxon>
    </lineage>
</organism>
<dbReference type="Proteomes" id="UP000051679">
    <property type="component" value="Unassembled WGS sequence"/>
</dbReference>
<proteinExistence type="predicted"/>
<feature type="transmembrane region" description="Helical" evidence="1">
    <location>
        <begin position="104"/>
        <end position="121"/>
    </location>
</feature>
<evidence type="ECO:0000313" key="3">
    <source>
        <dbReference type="Proteomes" id="UP000051679"/>
    </source>
</evidence>
<keyword evidence="1" id="KW-1133">Transmembrane helix</keyword>
<dbReference type="Pfam" id="PF09997">
    <property type="entry name" value="DUF2238"/>
    <property type="match status" value="1"/>
</dbReference>
<dbReference type="PATRIC" id="fig|1291052.5.peg.957"/>
<gene>
    <name evidence="2" type="ORF">FC18_GL000943</name>
</gene>
<sequence>MAVMQMVKRIFYWLNIGGAIAYIAFCGVRLAQGHETFPNQMQLMVQVASGIIIASLPLIIERVTKRRLPDVLVALYEVFILMAILLGTGMRAYSIQYWDKIEHIFSAGILAGTGYMIFAALTPDDQLARTNPALIAIFATVFGISIGVFWEFYEFSGDSLLGMNMQRYMAHGHALVGQAALYDTMGDLLMDVLGSVALGVYGYFALRKNRRWLDTFKLRRQ</sequence>
<name>A0A0R1ZXR0_9LACO</name>
<keyword evidence="3" id="KW-1185">Reference proteome</keyword>
<protein>
    <submittedName>
        <fullName evidence="2">Uncharacterized protein</fullName>
    </submittedName>
</protein>
<feature type="transmembrane region" description="Helical" evidence="1">
    <location>
        <begin position="133"/>
        <end position="153"/>
    </location>
</feature>
<dbReference type="EMBL" id="AYYO01000011">
    <property type="protein sequence ID" value="KRM55891.1"/>
    <property type="molecule type" value="Genomic_DNA"/>
</dbReference>
<feature type="transmembrane region" description="Helical" evidence="1">
    <location>
        <begin position="188"/>
        <end position="206"/>
    </location>
</feature>
<evidence type="ECO:0000313" key="2">
    <source>
        <dbReference type="EMBL" id="KRM55891.1"/>
    </source>
</evidence>
<keyword evidence="1" id="KW-0472">Membrane</keyword>
<feature type="transmembrane region" description="Helical" evidence="1">
    <location>
        <begin position="12"/>
        <end position="31"/>
    </location>
</feature>
<dbReference type="AlphaFoldDB" id="A0A0R1ZXR0"/>
<reference evidence="2 3" key="1">
    <citation type="journal article" date="2015" name="Genome Announc.">
        <title>Expanding the biotechnology potential of lactobacilli through comparative genomics of 213 strains and associated genera.</title>
        <authorList>
            <person name="Sun Z."/>
            <person name="Harris H.M."/>
            <person name="McCann A."/>
            <person name="Guo C."/>
            <person name="Argimon S."/>
            <person name="Zhang W."/>
            <person name="Yang X."/>
            <person name="Jeffery I.B."/>
            <person name="Cooney J.C."/>
            <person name="Kagawa T.F."/>
            <person name="Liu W."/>
            <person name="Song Y."/>
            <person name="Salvetti E."/>
            <person name="Wrobel A."/>
            <person name="Rasinkangas P."/>
            <person name="Parkhill J."/>
            <person name="Rea M.C."/>
            <person name="O'Sullivan O."/>
            <person name="Ritari J."/>
            <person name="Douillard F.P."/>
            <person name="Paul Ross R."/>
            <person name="Yang R."/>
            <person name="Briner A.E."/>
            <person name="Felis G.E."/>
            <person name="de Vos W.M."/>
            <person name="Barrangou R."/>
            <person name="Klaenhammer T.R."/>
            <person name="Caufield P.W."/>
            <person name="Cui Y."/>
            <person name="Zhang H."/>
            <person name="O'Toole P.W."/>
        </authorList>
    </citation>
    <scope>NUCLEOTIDE SEQUENCE [LARGE SCALE GENOMIC DNA]</scope>
    <source>
        <strain evidence="2 3">DSM 20505</strain>
    </source>
</reference>
<feature type="transmembrane region" description="Helical" evidence="1">
    <location>
        <begin position="72"/>
        <end position="92"/>
    </location>
</feature>
<accession>A0A0R1ZXR0</accession>
<comment type="caution">
    <text evidence="2">The sequence shown here is derived from an EMBL/GenBank/DDBJ whole genome shotgun (WGS) entry which is preliminary data.</text>
</comment>
<keyword evidence="1" id="KW-0812">Transmembrane</keyword>
<feature type="transmembrane region" description="Helical" evidence="1">
    <location>
        <begin position="43"/>
        <end position="60"/>
    </location>
</feature>